<dbReference type="InterPro" id="IPR024735">
    <property type="entry name" value="TcpC"/>
</dbReference>
<dbReference type="EMBL" id="MZMQ01000002">
    <property type="protein sequence ID" value="OQJ61437.1"/>
    <property type="molecule type" value="Genomic_DNA"/>
</dbReference>
<dbReference type="InterPro" id="IPR035628">
    <property type="entry name" value="TcpC_C"/>
</dbReference>
<protein>
    <recommendedName>
        <fullName evidence="3">Conjugative transposon protein TcpC</fullName>
    </recommendedName>
</protein>
<dbReference type="Pfam" id="PF12642">
    <property type="entry name" value="TpcC"/>
    <property type="match status" value="1"/>
</dbReference>
<dbReference type="CDD" id="cd16428">
    <property type="entry name" value="TcpC_C"/>
    <property type="match status" value="1"/>
</dbReference>
<reference evidence="1" key="1">
    <citation type="submission" date="2017-08" db="EMBL/GenBank/DDBJ databases">
        <title>Genomes of multiple Clavibacter strains from different subspecies.</title>
        <authorList>
            <person name="Yuan X.-K."/>
            <person name="Li X.-S."/>
            <person name="Nie J."/>
            <person name="De Boer S.H."/>
        </authorList>
    </citation>
    <scope>NUCLEOTIDE SEQUENCE [LARGE SCALE GENOMIC DNA]</scope>
    <source>
        <strain evidence="1">ATCC 33566</strain>
    </source>
</reference>
<evidence type="ECO:0000313" key="1">
    <source>
        <dbReference type="EMBL" id="OQJ61437.1"/>
    </source>
</evidence>
<dbReference type="Gene3D" id="3.10.450.540">
    <property type="match status" value="1"/>
</dbReference>
<dbReference type="Proteomes" id="UP000215316">
    <property type="component" value="Unassembled WGS sequence"/>
</dbReference>
<comment type="caution">
    <text evidence="1">The sequence shown here is derived from an EMBL/GenBank/DDBJ whole genome shotgun (WGS) entry which is preliminary data.</text>
</comment>
<evidence type="ECO:0000313" key="2">
    <source>
        <dbReference type="Proteomes" id="UP000215316"/>
    </source>
</evidence>
<evidence type="ECO:0008006" key="3">
    <source>
        <dbReference type="Google" id="ProtNLM"/>
    </source>
</evidence>
<name>A0A225C333_9MICO</name>
<sequence>MARFVLKLLGVDALRKYREQEATGAAAVQSREAGGESVWLRAPEVGATPEVEAAAGGAGDLPWQALPERRAGRSIWLYRALLVVLLGLPWAVGVAKMTHPAEAAAPVATAPSAPFPDAAASAVGERFAVSYLSWDHDAPTGRSSALAQDVPGLQDSDKFGWDGNGHQAAANATTITVAAQSATVATVTVTAVVTPYDAANVPAKQRTEALAVPVEVRAGRVVVTGQPASVAVPRPAGSSDTRANRDEDAALASSTAGYATSFFTAYATQDDVSAVAAPSAQIQGLSGIYALKDVRSWVVYAGSGATRDALATVEWKSGESTITQSYRLTLTQVTAGDSARWQVATLDAATN</sequence>
<accession>A0A225C333</accession>
<gene>
    <name evidence="1" type="ORF">B5P24_15585</name>
</gene>
<keyword evidence="2" id="KW-1185">Reference proteome</keyword>
<proteinExistence type="predicted"/>
<dbReference type="AlphaFoldDB" id="A0A225C333"/>
<organism evidence="1 2">
    <name type="scientific">Clavibacter tessellarius</name>
    <dbReference type="NCBI Taxonomy" id="31965"/>
    <lineage>
        <taxon>Bacteria</taxon>
        <taxon>Bacillati</taxon>
        <taxon>Actinomycetota</taxon>
        <taxon>Actinomycetes</taxon>
        <taxon>Micrococcales</taxon>
        <taxon>Microbacteriaceae</taxon>
        <taxon>Clavibacter</taxon>
    </lineage>
</organism>